<evidence type="ECO:0000313" key="2">
    <source>
        <dbReference type="Proteomes" id="UP000250991"/>
    </source>
</evidence>
<dbReference type="EMBL" id="UARW01000010">
    <property type="protein sequence ID" value="SQD04475.1"/>
    <property type="molecule type" value="Genomic_DNA"/>
</dbReference>
<reference evidence="1 2" key="1">
    <citation type="submission" date="2018-06" db="EMBL/GenBank/DDBJ databases">
        <authorList>
            <consortium name="Pathogen Informatics"/>
            <person name="Doyle S."/>
        </authorList>
    </citation>
    <scope>NUCLEOTIDE SEQUENCE [LARGE SCALE GENOMIC DNA]</scope>
    <source>
        <strain evidence="1 2">NCTC8009</strain>
    </source>
</reference>
<protein>
    <submittedName>
        <fullName evidence="1">Uncharacterized protein</fullName>
    </submittedName>
</protein>
<sequence>MKNLTPLVRLAQGNCLMLMKSRWSCQSQTWTDIATVIASITFHADWKAAEGFRRMPLSQIPAANPPKQGAAMMSEN</sequence>
<proteinExistence type="predicted"/>
<dbReference type="Proteomes" id="UP000250991">
    <property type="component" value="Unassembled WGS sequence"/>
</dbReference>
<dbReference type="AlphaFoldDB" id="A0A2X3KEK9"/>
<evidence type="ECO:0000313" key="1">
    <source>
        <dbReference type="EMBL" id="SQD04475.1"/>
    </source>
</evidence>
<gene>
    <name evidence="1" type="ORF">NCTC8009_04993</name>
</gene>
<name>A0A2X3KEK9_ECOLX</name>
<organism evidence="1 2">
    <name type="scientific">Escherichia coli</name>
    <dbReference type="NCBI Taxonomy" id="562"/>
    <lineage>
        <taxon>Bacteria</taxon>
        <taxon>Pseudomonadati</taxon>
        <taxon>Pseudomonadota</taxon>
        <taxon>Gammaproteobacteria</taxon>
        <taxon>Enterobacterales</taxon>
        <taxon>Enterobacteriaceae</taxon>
        <taxon>Escherichia</taxon>
    </lineage>
</organism>
<accession>A0A2X3KEK9</accession>